<feature type="compositionally biased region" description="Basic and acidic residues" evidence="6">
    <location>
        <begin position="617"/>
        <end position="634"/>
    </location>
</feature>
<feature type="repeat" description="WD" evidence="5">
    <location>
        <begin position="976"/>
        <end position="993"/>
    </location>
</feature>
<evidence type="ECO:0008006" key="9">
    <source>
        <dbReference type="Google" id="ProtNLM"/>
    </source>
</evidence>
<dbReference type="SUPFAM" id="SSF50978">
    <property type="entry name" value="WD40 repeat-like"/>
    <property type="match status" value="1"/>
</dbReference>
<dbReference type="InterPro" id="IPR001680">
    <property type="entry name" value="WD40_rpt"/>
</dbReference>
<sequence>MATATASSSKPNSGAGGRSNTGTPTPRVVSNLGLPGMDPPTSRPSSSSGAQGQQAQAQQQQGANTAEAIGSNTPLPSNSTLPDGQTQTETQADDAQQQQQKEQQAKEKEKEKEKEKDRERRRLLERQKEKSEHKPKLVISSDELNVLIYSYLCESSFPHTAYTFRSESKLDRSPLFTSFNPDHPGRFPIGGPASGSGVGAAAGAAAEGGPSGNANANASAPTSTGTTGGGKGKGKAKEDPVDEGDKMEVDGAEEADPPAEGGKKRPALKRKGSDKTPITAASTPGPTTNTASAVGVPTGLGPGVRAREDRFRAVPRGELIRHLYKGLMWDEVEKHAQWGWAEPPPCVTPFTLLTRHECTLAAPRNGQGPTIPPNLIDHKTGRPVFSAILSPEEKAQLRQHDIFPPAAGGSRAEQLERMLGQRESAAAQELRLRAEEHHRAREERKRNKERRKEKMERREKAAAKARRETDDDEREEDGMDVDMEDVQEVPERAKVREGKRRQVEEVEKVPDIQVQGPSTSVSRDKERRERDRDKDRPRERDKPADTLLPPKQQQNASPAVATPTVVNPQPTYGKKKKRVMSSDETDLPPPNGSVAVARAKKREETDRASPVATNGVVKEKKAIKREEDRGKSRDDDFEPKRRKVVNGDHDSGRKQRETLGIGAGPGRPGKSSRVVSESTLTESEAETKRPAKKTGRARRNSNASNNTKSEKSGQRDDPRSVSQTPVPSARSGGIKIIFQGQPNPLQPVELGGMLCWRGHTKRIYRVSWNPLNLTRLISCSQDGLCNIWDFAEPVKPDDQQLRSLTRVPIELAHRTLQTKNAVVDLAWNNDGNAFVTIDKANVARSFVGDGELQGTGYRHEREITCVAWNPNGNYFATTNIDGQTCVWDISVVPIKLKNSWEHHAPHKAYHVDWLTNDIFATCSEDYTVVLCSVNTVDRLTTLTKHQDRVLVCKFSPKHRPEDKLPASGSFLTGTRRLLASGSDDHTVRIWDMQALEDEGAKIFSEPRDPAKQPRELLTLSGHVGDIQLIEWCPRLRKDGKRLLVTMAMADPQSSPEHRHVIKMYDVNAQDGKHCLYTITEHKDEIRALDFSPEGDFFMSCSDDGHLNIWHTETGQKRKHFETNEISIADARWRPDGQQLALAMGDATLRTVYVGDLLTPSST</sequence>
<proteinExistence type="predicted"/>
<feature type="compositionally biased region" description="Polar residues" evidence="6">
    <location>
        <begin position="1"/>
        <end position="13"/>
    </location>
</feature>
<evidence type="ECO:0000256" key="2">
    <source>
        <dbReference type="ARBA" id="ARBA00022574"/>
    </source>
</evidence>
<dbReference type="InterPro" id="IPR015943">
    <property type="entry name" value="WD40/YVTN_repeat-like_dom_sf"/>
</dbReference>
<dbReference type="InterPro" id="IPR036322">
    <property type="entry name" value="WD40_repeat_dom_sf"/>
</dbReference>
<keyword evidence="2 5" id="KW-0853">WD repeat</keyword>
<keyword evidence="4" id="KW-0539">Nucleus</keyword>
<feature type="compositionally biased region" description="Low complexity" evidence="6">
    <location>
        <begin position="85"/>
        <end position="102"/>
    </location>
</feature>
<accession>A0A8K0JMR1</accession>
<feature type="repeat" description="WD" evidence="5">
    <location>
        <begin position="756"/>
        <end position="789"/>
    </location>
</feature>
<dbReference type="InterPro" id="IPR006594">
    <property type="entry name" value="LisH"/>
</dbReference>
<dbReference type="GO" id="GO:0003714">
    <property type="term" value="F:transcription corepressor activity"/>
    <property type="evidence" value="ECO:0007669"/>
    <property type="project" value="InterPro"/>
</dbReference>
<dbReference type="Gene3D" id="2.130.10.10">
    <property type="entry name" value="YVTN repeat-like/Quinoprotein amine dehydrogenase"/>
    <property type="match status" value="1"/>
</dbReference>
<evidence type="ECO:0000256" key="5">
    <source>
        <dbReference type="PROSITE-ProRule" id="PRU00221"/>
    </source>
</evidence>
<feature type="region of interest" description="Disordered" evidence="6">
    <location>
        <begin position="1"/>
        <end position="140"/>
    </location>
</feature>
<evidence type="ECO:0000256" key="1">
    <source>
        <dbReference type="ARBA" id="ARBA00004123"/>
    </source>
</evidence>
<feature type="region of interest" description="Disordered" evidence="6">
    <location>
        <begin position="403"/>
        <end position="733"/>
    </location>
</feature>
<feature type="compositionally biased region" description="Low complexity" evidence="6">
    <location>
        <begin position="201"/>
        <end position="225"/>
    </location>
</feature>
<feature type="compositionally biased region" description="Basic and acidic residues" evidence="6">
    <location>
        <begin position="103"/>
        <end position="135"/>
    </location>
</feature>
<dbReference type="Gene3D" id="1.20.960.30">
    <property type="match status" value="1"/>
</dbReference>
<feature type="compositionally biased region" description="Basic and acidic residues" evidence="6">
    <location>
        <begin position="522"/>
        <end position="544"/>
    </location>
</feature>
<keyword evidence="8" id="KW-1185">Reference proteome</keyword>
<feature type="compositionally biased region" description="Basic and acidic residues" evidence="6">
    <location>
        <begin position="645"/>
        <end position="657"/>
    </location>
</feature>
<feature type="compositionally biased region" description="Basic and acidic residues" evidence="6">
    <location>
        <begin position="235"/>
        <end position="249"/>
    </location>
</feature>
<dbReference type="PROSITE" id="PS50082">
    <property type="entry name" value="WD_REPEATS_2"/>
    <property type="match status" value="4"/>
</dbReference>
<feature type="compositionally biased region" description="Acidic residues" evidence="6">
    <location>
        <begin position="470"/>
        <end position="488"/>
    </location>
</feature>
<reference evidence="7" key="1">
    <citation type="submission" date="2020-04" db="EMBL/GenBank/DDBJ databases">
        <title>Analysis of mating type loci in Filobasidium floriforme.</title>
        <authorList>
            <person name="Nowrousian M."/>
        </authorList>
    </citation>
    <scope>NUCLEOTIDE SEQUENCE</scope>
    <source>
        <strain evidence="7">CBS 6242</strain>
    </source>
</reference>
<dbReference type="InterPro" id="IPR045183">
    <property type="entry name" value="Ebi-like"/>
</dbReference>
<dbReference type="Pfam" id="PF08513">
    <property type="entry name" value="LisH"/>
    <property type="match status" value="1"/>
</dbReference>
<evidence type="ECO:0000313" key="8">
    <source>
        <dbReference type="Proteomes" id="UP000812966"/>
    </source>
</evidence>
<dbReference type="InterPro" id="IPR019775">
    <property type="entry name" value="WD40_repeat_CS"/>
</dbReference>
<evidence type="ECO:0000313" key="7">
    <source>
        <dbReference type="EMBL" id="KAG7561832.1"/>
    </source>
</evidence>
<feature type="compositionally biased region" description="Basic and acidic residues" evidence="6">
    <location>
        <begin position="430"/>
        <end position="469"/>
    </location>
</feature>
<dbReference type="PANTHER" id="PTHR22846">
    <property type="entry name" value="WD40 REPEAT PROTEIN"/>
    <property type="match status" value="1"/>
</dbReference>
<dbReference type="SMART" id="SM00667">
    <property type="entry name" value="LisH"/>
    <property type="match status" value="1"/>
</dbReference>
<dbReference type="PROSITE" id="PS50294">
    <property type="entry name" value="WD_REPEATS_REGION"/>
    <property type="match status" value="2"/>
</dbReference>
<feature type="compositionally biased region" description="Basic and acidic residues" evidence="6">
    <location>
        <begin position="708"/>
        <end position="719"/>
    </location>
</feature>
<feature type="compositionally biased region" description="Polar residues" evidence="6">
    <location>
        <begin position="70"/>
        <end position="84"/>
    </location>
</feature>
<dbReference type="Pfam" id="PF00400">
    <property type="entry name" value="WD40"/>
    <property type="match status" value="4"/>
</dbReference>
<organism evidence="7 8">
    <name type="scientific">Filobasidium floriforme</name>
    <dbReference type="NCBI Taxonomy" id="5210"/>
    <lineage>
        <taxon>Eukaryota</taxon>
        <taxon>Fungi</taxon>
        <taxon>Dikarya</taxon>
        <taxon>Basidiomycota</taxon>
        <taxon>Agaricomycotina</taxon>
        <taxon>Tremellomycetes</taxon>
        <taxon>Filobasidiales</taxon>
        <taxon>Filobasidiaceae</taxon>
        <taxon>Filobasidium</taxon>
    </lineage>
</organism>
<feature type="compositionally biased region" description="Basic and acidic residues" evidence="6">
    <location>
        <begin position="489"/>
        <end position="510"/>
    </location>
</feature>
<evidence type="ECO:0000256" key="6">
    <source>
        <dbReference type="SAM" id="MobiDB-lite"/>
    </source>
</evidence>
<dbReference type="SMART" id="SM00320">
    <property type="entry name" value="WD40"/>
    <property type="match status" value="7"/>
</dbReference>
<dbReference type="PROSITE" id="PS00678">
    <property type="entry name" value="WD_REPEATS_1"/>
    <property type="match status" value="1"/>
</dbReference>
<feature type="compositionally biased region" description="Basic residues" evidence="6">
    <location>
        <begin position="690"/>
        <end position="699"/>
    </location>
</feature>
<dbReference type="CDD" id="cd22249">
    <property type="entry name" value="UDM1_RNF168_RNF169-like"/>
    <property type="match status" value="1"/>
</dbReference>
<dbReference type="GO" id="GO:0006357">
    <property type="term" value="P:regulation of transcription by RNA polymerase II"/>
    <property type="evidence" value="ECO:0007669"/>
    <property type="project" value="TreeGrafter"/>
</dbReference>
<dbReference type="PANTHER" id="PTHR22846:SF2">
    <property type="entry name" value="F-BOX-LIKE_WD REPEAT-CONTAINING PROTEIN EBI"/>
    <property type="match status" value="1"/>
</dbReference>
<dbReference type="EMBL" id="JABELV010000045">
    <property type="protein sequence ID" value="KAG7561832.1"/>
    <property type="molecule type" value="Genomic_DNA"/>
</dbReference>
<feature type="region of interest" description="Disordered" evidence="6">
    <location>
        <begin position="167"/>
        <end position="301"/>
    </location>
</feature>
<keyword evidence="3" id="KW-0677">Repeat</keyword>
<feature type="compositionally biased region" description="Polar residues" evidence="6">
    <location>
        <begin position="279"/>
        <end position="292"/>
    </location>
</feature>
<feature type="compositionally biased region" description="Low complexity" evidence="6">
    <location>
        <begin position="45"/>
        <end position="63"/>
    </location>
</feature>
<comment type="subcellular location">
    <subcellularLocation>
        <location evidence="1">Nucleus</location>
    </subcellularLocation>
</comment>
<dbReference type="CDD" id="cd00200">
    <property type="entry name" value="WD40"/>
    <property type="match status" value="1"/>
</dbReference>
<dbReference type="AlphaFoldDB" id="A0A8K0JMR1"/>
<dbReference type="GO" id="GO:0000118">
    <property type="term" value="C:histone deacetylase complex"/>
    <property type="evidence" value="ECO:0007669"/>
    <property type="project" value="TreeGrafter"/>
</dbReference>
<protein>
    <recommendedName>
        <fullName evidence="9">WD40 repeat-like protein</fullName>
    </recommendedName>
</protein>
<evidence type="ECO:0000256" key="3">
    <source>
        <dbReference type="ARBA" id="ARBA00022737"/>
    </source>
</evidence>
<comment type="caution">
    <text evidence="7">The sequence shown here is derived from an EMBL/GenBank/DDBJ whole genome shotgun (WGS) entry which is preliminary data.</text>
</comment>
<dbReference type="PROSITE" id="PS50896">
    <property type="entry name" value="LISH"/>
    <property type="match status" value="1"/>
</dbReference>
<name>A0A8K0JMR1_9TREE</name>
<evidence type="ECO:0000256" key="4">
    <source>
        <dbReference type="ARBA" id="ARBA00023242"/>
    </source>
</evidence>
<dbReference type="PRINTS" id="PR00320">
    <property type="entry name" value="GPROTEINBRPT"/>
</dbReference>
<feature type="compositionally biased region" description="Low complexity" evidence="6">
    <location>
        <begin position="671"/>
        <end position="682"/>
    </location>
</feature>
<gene>
    <name evidence="7" type="ORF">FFLO_02733</name>
</gene>
<dbReference type="InterPro" id="IPR020472">
    <property type="entry name" value="WD40_PAC1"/>
</dbReference>
<dbReference type="Proteomes" id="UP000812966">
    <property type="component" value="Unassembled WGS sequence"/>
</dbReference>
<feature type="repeat" description="WD" evidence="5">
    <location>
        <begin position="1078"/>
        <end position="1119"/>
    </location>
</feature>
<feature type="repeat" description="WD" evidence="5">
    <location>
        <begin position="856"/>
        <end position="890"/>
    </location>
</feature>